<feature type="transmembrane region" description="Helical" evidence="2">
    <location>
        <begin position="163"/>
        <end position="184"/>
    </location>
</feature>
<dbReference type="Proteomes" id="UP001054811">
    <property type="component" value="Chromosome"/>
</dbReference>
<sequence>MVAAIGVTFYRGGGSFYTKTTITFTLPTRSTLIPGSGTDDSSVIAFASAVATEINRGKPVPTYSSADAPYYGAGVRQGVMVSLRNAGNQWMASFPTATIDIQIVGATRDWVAGMQQSILDNILGVARAQQSASLTAPSDRITASVEPLTTQIIEISSSRSTQLLAAAALALAGLIAGGWAAIAVDRAVRRPRIGHRGRRGSTTSDPAPRMGDLRT</sequence>
<dbReference type="EMBL" id="CP091139">
    <property type="protein sequence ID" value="UUT34493.1"/>
    <property type="molecule type" value="Genomic_DNA"/>
</dbReference>
<evidence type="ECO:0000313" key="4">
    <source>
        <dbReference type="Proteomes" id="UP001054811"/>
    </source>
</evidence>
<organism evidence="3 4">
    <name type="scientific">Microbacterium elymi</name>
    <dbReference type="NCBI Taxonomy" id="2909587"/>
    <lineage>
        <taxon>Bacteria</taxon>
        <taxon>Bacillati</taxon>
        <taxon>Actinomycetota</taxon>
        <taxon>Actinomycetes</taxon>
        <taxon>Micrococcales</taxon>
        <taxon>Microbacteriaceae</taxon>
        <taxon>Microbacterium</taxon>
    </lineage>
</organism>
<evidence type="ECO:0000256" key="2">
    <source>
        <dbReference type="SAM" id="Phobius"/>
    </source>
</evidence>
<reference evidence="3" key="1">
    <citation type="submission" date="2022-01" db="EMBL/GenBank/DDBJ databases">
        <title>Microbacterium eymi and Microbacterium rhizovicinus sp. nov., isolated from the rhizospheric soil of Elymus tsukushiensis, a plant native to the Dokdo Islands, Republic of Korea.</title>
        <authorList>
            <person name="Hwang Y.J."/>
        </authorList>
    </citation>
    <scope>NUCLEOTIDE SEQUENCE</scope>
    <source>
        <strain evidence="3">KUDC0405</strain>
    </source>
</reference>
<evidence type="ECO:0000313" key="3">
    <source>
        <dbReference type="EMBL" id="UUT34493.1"/>
    </source>
</evidence>
<evidence type="ECO:0000256" key="1">
    <source>
        <dbReference type="SAM" id="MobiDB-lite"/>
    </source>
</evidence>
<feature type="region of interest" description="Disordered" evidence="1">
    <location>
        <begin position="193"/>
        <end position="215"/>
    </location>
</feature>
<keyword evidence="4" id="KW-1185">Reference proteome</keyword>
<dbReference type="RefSeq" id="WP_259611016.1">
    <property type="nucleotide sequence ID" value="NZ_CP091139.2"/>
</dbReference>
<name>A0ABY5NH78_9MICO</name>
<proteinExistence type="predicted"/>
<keyword evidence="2" id="KW-0812">Transmembrane</keyword>
<gene>
    <name evidence="3" type="ORF">L2X98_28490</name>
</gene>
<protein>
    <submittedName>
        <fullName evidence="3">Uncharacterized protein</fullName>
    </submittedName>
</protein>
<keyword evidence="2" id="KW-0472">Membrane</keyword>
<accession>A0ABY5NH78</accession>
<keyword evidence="2" id="KW-1133">Transmembrane helix</keyword>